<name>A0A8S9A553_SORMA</name>
<evidence type="ECO:0000313" key="2">
    <source>
        <dbReference type="EMBL" id="KAA8636280.1"/>
    </source>
</evidence>
<gene>
    <name evidence="2" type="ORF">SMACR_05270</name>
</gene>
<comment type="caution">
    <text evidence="2">The sequence shown here is derived from an EMBL/GenBank/DDBJ whole genome shotgun (WGS) entry which is preliminary data.</text>
</comment>
<dbReference type="VEuPathDB" id="FungiDB:SMAC_05270"/>
<dbReference type="OMA" id="TIPTYRY"/>
<dbReference type="EMBL" id="NMPR01000005">
    <property type="protein sequence ID" value="KAA8636280.1"/>
    <property type="molecule type" value="Genomic_DNA"/>
</dbReference>
<evidence type="ECO:0000256" key="1">
    <source>
        <dbReference type="SAM" id="MobiDB-lite"/>
    </source>
</evidence>
<feature type="compositionally biased region" description="Polar residues" evidence="1">
    <location>
        <begin position="474"/>
        <end position="487"/>
    </location>
</feature>
<organism evidence="2 3">
    <name type="scientific">Sordaria macrospora</name>
    <dbReference type="NCBI Taxonomy" id="5147"/>
    <lineage>
        <taxon>Eukaryota</taxon>
        <taxon>Fungi</taxon>
        <taxon>Dikarya</taxon>
        <taxon>Ascomycota</taxon>
        <taxon>Pezizomycotina</taxon>
        <taxon>Sordariomycetes</taxon>
        <taxon>Sordariomycetidae</taxon>
        <taxon>Sordariales</taxon>
        <taxon>Sordariaceae</taxon>
        <taxon>Sordaria</taxon>
    </lineage>
</organism>
<dbReference type="AlphaFoldDB" id="A0A8S9A553"/>
<proteinExistence type="predicted"/>
<sequence length="509" mass="55313">MSTTATIPTYRYQYRPSSSSSSRLPTSSFSLFTPRNTLPHHYLESPTNIFLPQQQFSTTNSQPQQPEKIIIRQVGGAGDNHVQWVSISEIIPYSEGESSNGGSGGKHGGKPSTKSLKSYTSQVHGIVHTASWPNHDVGDRLWLRSDQPIIKGRRSVPIVNLDKGVSGEVCISHVTWHPQKRELSSSTSGGNTTITFIGAEYRHGHGHGPTHSHSHSISHGYSQGQQQRDGTGGGPHAFRMCIIQDPSSNSTSHTDNDNGGVIEMISLEELDTCFEDVEDVKPAPPSSSPLSSSVHDHIYSHYRSHSHAPPPPSPPTDLQISGPGDNNHITHITHISKQLRDSRGLRRHGDPRGPRGPKSPRGPRSPRDPAVIVNKTDNRRLINDNDDDGGGDNLSHASFASSSTKGKVAMDLVALSLSIFNFNAAMLDLAALSNQSMGMGMGGLVRDIDERPEAEDDSDEDEEDEEGEEKVWSNCESIQSSGRQSVMSDEEEGERSRVEGSESGSGYDM</sequence>
<feature type="compositionally biased region" description="Polar residues" evidence="1">
    <location>
        <begin position="327"/>
        <end position="336"/>
    </location>
</feature>
<feature type="compositionally biased region" description="Basic and acidic residues" evidence="1">
    <location>
        <begin position="338"/>
        <end position="353"/>
    </location>
</feature>
<protein>
    <submittedName>
        <fullName evidence="2">Uncharacterized protein</fullName>
    </submittedName>
</protein>
<feature type="region of interest" description="Disordered" evidence="1">
    <location>
        <begin position="95"/>
        <end position="118"/>
    </location>
</feature>
<feature type="compositionally biased region" description="Basic residues" evidence="1">
    <location>
        <begin position="204"/>
        <end position="216"/>
    </location>
</feature>
<accession>A0A8S9A553</accession>
<feature type="compositionally biased region" description="Acidic residues" evidence="1">
    <location>
        <begin position="452"/>
        <end position="468"/>
    </location>
</feature>
<feature type="region of interest" description="Disordered" evidence="1">
    <location>
        <begin position="301"/>
        <end position="394"/>
    </location>
</feature>
<feature type="region of interest" description="Disordered" evidence="1">
    <location>
        <begin position="201"/>
        <end position="240"/>
    </location>
</feature>
<reference evidence="2 3" key="1">
    <citation type="submission" date="2017-07" db="EMBL/GenBank/DDBJ databases">
        <title>Genome sequence of the Sordaria macrospora wild type strain R19027.</title>
        <authorList>
            <person name="Nowrousian M."/>
            <person name="Teichert I."/>
            <person name="Kueck U."/>
        </authorList>
    </citation>
    <scope>NUCLEOTIDE SEQUENCE [LARGE SCALE GENOMIC DNA]</scope>
    <source>
        <strain evidence="2 3">R19027</strain>
        <tissue evidence="2">Mycelium</tissue>
    </source>
</reference>
<feature type="region of interest" description="Disordered" evidence="1">
    <location>
        <begin position="448"/>
        <end position="509"/>
    </location>
</feature>
<feature type="compositionally biased region" description="Low complexity" evidence="1">
    <location>
        <begin position="217"/>
        <end position="229"/>
    </location>
</feature>
<dbReference type="Proteomes" id="UP000433876">
    <property type="component" value="Unassembled WGS sequence"/>
</dbReference>
<evidence type="ECO:0000313" key="3">
    <source>
        <dbReference type="Proteomes" id="UP000433876"/>
    </source>
</evidence>